<evidence type="ECO:0000313" key="1">
    <source>
        <dbReference type="EMBL" id="ODQ66651.1"/>
    </source>
</evidence>
<dbReference type="NCBIfam" id="TIGR01509">
    <property type="entry name" value="HAD-SF-IA-v3"/>
    <property type="match status" value="1"/>
</dbReference>
<accession>A0A1E3PMH8</accession>
<keyword evidence="2" id="KW-1185">Reference proteome</keyword>
<dbReference type="EMBL" id="KV454408">
    <property type="protein sequence ID" value="ODQ66651.1"/>
    <property type="molecule type" value="Genomic_DNA"/>
</dbReference>
<organism evidence="1 2">
    <name type="scientific">Nadsonia fulvescens var. elongata DSM 6958</name>
    <dbReference type="NCBI Taxonomy" id="857566"/>
    <lineage>
        <taxon>Eukaryota</taxon>
        <taxon>Fungi</taxon>
        <taxon>Dikarya</taxon>
        <taxon>Ascomycota</taxon>
        <taxon>Saccharomycotina</taxon>
        <taxon>Dipodascomycetes</taxon>
        <taxon>Dipodascales</taxon>
        <taxon>Dipodascales incertae sedis</taxon>
        <taxon>Nadsonia</taxon>
    </lineage>
</organism>
<dbReference type="InterPro" id="IPR041492">
    <property type="entry name" value="HAD_2"/>
</dbReference>
<dbReference type="PANTHER" id="PTHR18901">
    <property type="entry name" value="2-DEOXYGLUCOSE-6-PHOSPHATE PHOSPHATASE 2"/>
    <property type="match status" value="1"/>
</dbReference>
<protein>
    <submittedName>
        <fullName evidence="1">HAD-like protein</fullName>
    </submittedName>
</protein>
<dbReference type="OrthoDB" id="40579at2759"/>
<dbReference type="AlphaFoldDB" id="A0A1E3PMH8"/>
<reference evidence="1 2" key="1">
    <citation type="journal article" date="2016" name="Proc. Natl. Acad. Sci. U.S.A.">
        <title>Comparative genomics of biotechnologically important yeasts.</title>
        <authorList>
            <person name="Riley R."/>
            <person name="Haridas S."/>
            <person name="Wolfe K.H."/>
            <person name="Lopes M.R."/>
            <person name="Hittinger C.T."/>
            <person name="Goeker M."/>
            <person name="Salamov A.A."/>
            <person name="Wisecaver J.H."/>
            <person name="Long T.M."/>
            <person name="Calvey C.H."/>
            <person name="Aerts A.L."/>
            <person name="Barry K.W."/>
            <person name="Choi C."/>
            <person name="Clum A."/>
            <person name="Coughlan A.Y."/>
            <person name="Deshpande S."/>
            <person name="Douglass A.P."/>
            <person name="Hanson S.J."/>
            <person name="Klenk H.-P."/>
            <person name="LaButti K.M."/>
            <person name="Lapidus A."/>
            <person name="Lindquist E.A."/>
            <person name="Lipzen A.M."/>
            <person name="Meier-Kolthoff J.P."/>
            <person name="Ohm R.A."/>
            <person name="Otillar R.P."/>
            <person name="Pangilinan J.L."/>
            <person name="Peng Y."/>
            <person name="Rokas A."/>
            <person name="Rosa C.A."/>
            <person name="Scheuner C."/>
            <person name="Sibirny A.A."/>
            <person name="Slot J.C."/>
            <person name="Stielow J.B."/>
            <person name="Sun H."/>
            <person name="Kurtzman C.P."/>
            <person name="Blackwell M."/>
            <person name="Grigoriev I.V."/>
            <person name="Jeffries T.W."/>
        </authorList>
    </citation>
    <scope>NUCLEOTIDE SEQUENCE [LARGE SCALE GENOMIC DNA]</scope>
    <source>
        <strain evidence="1 2">DSM 6958</strain>
    </source>
</reference>
<dbReference type="InterPro" id="IPR006439">
    <property type="entry name" value="HAD-SF_hydro_IA"/>
</dbReference>
<name>A0A1E3PMH8_9ASCO</name>
<dbReference type="FunFam" id="1.10.150.240:FF:000001">
    <property type="entry name" value="Haloacid dehalogenase-like hydrolase domain"/>
    <property type="match status" value="1"/>
</dbReference>
<dbReference type="SUPFAM" id="SSF56784">
    <property type="entry name" value="HAD-like"/>
    <property type="match status" value="1"/>
</dbReference>
<dbReference type="Pfam" id="PF13419">
    <property type="entry name" value="HAD_2"/>
    <property type="match status" value="1"/>
</dbReference>
<dbReference type="GO" id="GO:0016791">
    <property type="term" value="F:phosphatase activity"/>
    <property type="evidence" value="ECO:0007669"/>
    <property type="project" value="UniProtKB-ARBA"/>
</dbReference>
<proteinExistence type="predicted"/>
<dbReference type="InterPro" id="IPR023214">
    <property type="entry name" value="HAD_sf"/>
</dbReference>
<dbReference type="InterPro" id="IPR036412">
    <property type="entry name" value="HAD-like_sf"/>
</dbReference>
<dbReference type="Proteomes" id="UP000095009">
    <property type="component" value="Unassembled WGS sequence"/>
</dbReference>
<dbReference type="STRING" id="857566.A0A1E3PMH8"/>
<dbReference type="InterPro" id="IPR023198">
    <property type="entry name" value="PGP-like_dom2"/>
</dbReference>
<dbReference type="Gene3D" id="3.40.50.1000">
    <property type="entry name" value="HAD superfamily/HAD-like"/>
    <property type="match status" value="1"/>
</dbReference>
<dbReference type="Gene3D" id="1.10.150.240">
    <property type="entry name" value="Putative phosphatase, domain 2"/>
    <property type="match status" value="1"/>
</dbReference>
<evidence type="ECO:0000313" key="2">
    <source>
        <dbReference type="Proteomes" id="UP000095009"/>
    </source>
</evidence>
<gene>
    <name evidence="1" type="ORF">NADFUDRAFT_46062</name>
</gene>
<dbReference type="PANTHER" id="PTHR18901:SF38">
    <property type="entry name" value="PSEUDOURIDINE-5'-PHOSPHATASE"/>
    <property type="match status" value="1"/>
</dbReference>
<sequence length="234" mass="26176">MDGLLINSEDLYTEATNIVLREHGKPNLPWSVKIQLQGLPGPESAKKFLELSQLPYTPEELFAKTTKIQKDLWVKTQFLPGALELLTHLDKHKIPFALATSSHRYNFELKTNHLSHGFDLFRSHIVVGDDPRIPKGRGKPCPDIWLVALESINAERRTNGKTEIKPEECLVFEDGVPGVVAGKAAGATVVWVPDVRALEVLQGKEVEIIGDKGEILESLEHLNLEKYGIHQSHE</sequence>